<evidence type="ECO:0000313" key="1">
    <source>
        <dbReference type="EMBL" id="SDE89522.1"/>
    </source>
</evidence>
<evidence type="ECO:0000313" key="2">
    <source>
        <dbReference type="Proteomes" id="UP000199203"/>
    </source>
</evidence>
<evidence type="ECO:0008006" key="3">
    <source>
        <dbReference type="Google" id="ProtNLM"/>
    </source>
</evidence>
<gene>
    <name evidence="1" type="ORF">SAMN05421825_0520</name>
</gene>
<reference evidence="2" key="1">
    <citation type="submission" date="2016-10" db="EMBL/GenBank/DDBJ databases">
        <authorList>
            <person name="Varghese N."/>
            <person name="Submissions S."/>
        </authorList>
    </citation>
    <scope>NUCLEOTIDE SEQUENCE [LARGE SCALE GENOMIC DNA]</scope>
    <source>
        <strain evidence="2">DSM 19684</strain>
    </source>
</reference>
<dbReference type="SUPFAM" id="SSF46626">
    <property type="entry name" value="Cytochrome c"/>
    <property type="match status" value="1"/>
</dbReference>
<proteinExistence type="predicted"/>
<dbReference type="GO" id="GO:0020037">
    <property type="term" value="F:heme binding"/>
    <property type="evidence" value="ECO:0007669"/>
    <property type="project" value="InterPro"/>
</dbReference>
<organism evidence="1 2">
    <name type="scientific">Epilithonimonas hungarica</name>
    <dbReference type="NCBI Taxonomy" id="454006"/>
    <lineage>
        <taxon>Bacteria</taxon>
        <taxon>Pseudomonadati</taxon>
        <taxon>Bacteroidota</taxon>
        <taxon>Flavobacteriia</taxon>
        <taxon>Flavobacteriales</taxon>
        <taxon>Weeksellaceae</taxon>
        <taxon>Chryseobacterium group</taxon>
        <taxon>Epilithonimonas</taxon>
    </lineage>
</organism>
<dbReference type="InterPro" id="IPR036909">
    <property type="entry name" value="Cyt_c-like_dom_sf"/>
</dbReference>
<dbReference type="Proteomes" id="UP000199203">
    <property type="component" value="Unassembled WGS sequence"/>
</dbReference>
<dbReference type="AlphaFoldDB" id="A0A1G7GN29"/>
<accession>A0A1G7GN29</accession>
<dbReference type="GO" id="GO:0009055">
    <property type="term" value="F:electron transfer activity"/>
    <property type="evidence" value="ECO:0007669"/>
    <property type="project" value="InterPro"/>
</dbReference>
<name>A0A1G7GN29_9FLAO</name>
<dbReference type="EMBL" id="FNBH01000001">
    <property type="protein sequence ID" value="SDE89522.1"/>
    <property type="molecule type" value="Genomic_DNA"/>
</dbReference>
<protein>
    <recommendedName>
        <fullName evidence="3">Cytochrome c domain-containing protein</fullName>
    </recommendedName>
</protein>
<dbReference type="STRING" id="454006.SAMN05421825_0520"/>
<dbReference type="RefSeq" id="WP_245707096.1">
    <property type="nucleotide sequence ID" value="NZ_FNBH01000001.1"/>
</dbReference>
<keyword evidence="2" id="KW-1185">Reference proteome</keyword>
<sequence>MKSTMKLFVPVLGFFMLMNCDTKTYEDISDNTPITETVTYNKNVKTIIDNNCVVCHSPTGSNPYFPLTDYTAVKNSIDNILDRIQRANGDPLKMPQGGTLSQDNINMIIKWKADGLLEN</sequence>
<dbReference type="Gene3D" id="1.10.760.10">
    <property type="entry name" value="Cytochrome c-like domain"/>
    <property type="match status" value="1"/>
</dbReference>